<dbReference type="AlphaFoldDB" id="A0A328ASV2"/>
<accession>A0A328ASV2</accession>
<gene>
    <name evidence="2" type="ORF">DJ018_05195</name>
</gene>
<keyword evidence="1" id="KW-1133">Transmembrane helix</keyword>
<evidence type="ECO:0000313" key="2">
    <source>
        <dbReference type="EMBL" id="RAK57341.1"/>
    </source>
</evidence>
<evidence type="ECO:0000313" key="3">
    <source>
        <dbReference type="Proteomes" id="UP000249725"/>
    </source>
</evidence>
<keyword evidence="1" id="KW-0472">Membrane</keyword>
<keyword evidence="1" id="KW-0812">Transmembrane</keyword>
<evidence type="ECO:0000256" key="1">
    <source>
        <dbReference type="SAM" id="Phobius"/>
    </source>
</evidence>
<dbReference type="Proteomes" id="UP000249725">
    <property type="component" value="Unassembled WGS sequence"/>
</dbReference>
<dbReference type="EMBL" id="QFYR01000001">
    <property type="protein sequence ID" value="RAK57341.1"/>
    <property type="molecule type" value="Genomic_DNA"/>
</dbReference>
<keyword evidence="3" id="KW-1185">Reference proteome</keyword>
<sequence>MRGAKSNSLTAVGAALLVIGIVLSRREGNVLGMSADWFAGFLFGAAIGIFFLAIIIGVREKRAKG</sequence>
<comment type="caution">
    <text evidence="2">The sequence shown here is derived from an EMBL/GenBank/DDBJ whole genome shotgun (WGS) entry which is preliminary data.</text>
</comment>
<organism evidence="2 3">
    <name type="scientific">Phenylobacterium deserti</name>
    <dbReference type="NCBI Taxonomy" id="1914756"/>
    <lineage>
        <taxon>Bacteria</taxon>
        <taxon>Pseudomonadati</taxon>
        <taxon>Pseudomonadota</taxon>
        <taxon>Alphaproteobacteria</taxon>
        <taxon>Caulobacterales</taxon>
        <taxon>Caulobacteraceae</taxon>
        <taxon>Phenylobacterium</taxon>
    </lineage>
</organism>
<proteinExistence type="predicted"/>
<name>A0A328ASV2_9CAUL</name>
<feature type="transmembrane region" description="Helical" evidence="1">
    <location>
        <begin position="40"/>
        <end position="58"/>
    </location>
</feature>
<dbReference type="RefSeq" id="WP_111513793.1">
    <property type="nucleotide sequence ID" value="NZ_QFYR01000001.1"/>
</dbReference>
<reference evidence="3" key="1">
    <citation type="submission" date="2018-05" db="EMBL/GenBank/DDBJ databases">
        <authorList>
            <person name="Li X."/>
        </authorList>
    </citation>
    <scope>NUCLEOTIDE SEQUENCE [LARGE SCALE GENOMIC DNA]</scope>
    <source>
        <strain evidence="3">YIM 73061</strain>
    </source>
</reference>
<protein>
    <submittedName>
        <fullName evidence="2">Uncharacterized protein</fullName>
    </submittedName>
</protein>